<evidence type="ECO:0000313" key="3">
    <source>
        <dbReference type="Proteomes" id="UP000008988"/>
    </source>
</evidence>
<feature type="compositionally biased region" description="Basic and acidic residues" evidence="1">
    <location>
        <begin position="1"/>
        <end position="12"/>
    </location>
</feature>
<proteinExistence type="predicted"/>
<reference evidence="2 3" key="1">
    <citation type="journal article" date="2008" name="FEMS Yeast Res.">
        <title>Comparative genome analysis of a Saccharomyces cerevisiae wine strain.</title>
        <authorList>
            <person name="Borneman A.R."/>
            <person name="Forgan A.H."/>
            <person name="Pretorius I.S."/>
            <person name="Chambers P.J."/>
        </authorList>
    </citation>
    <scope>NUCLEOTIDE SEQUENCE [LARGE SCALE GENOMIC DNA]</scope>
    <source>
        <strain evidence="2 3">AWRI1631</strain>
    </source>
</reference>
<evidence type="ECO:0000313" key="2">
    <source>
        <dbReference type="EMBL" id="EDZ71433.1"/>
    </source>
</evidence>
<dbReference type="AlphaFoldDB" id="B5VKV9"/>
<name>B5VKV9_YEAS6</name>
<dbReference type="EMBL" id="ABSV01001244">
    <property type="protein sequence ID" value="EDZ71433.1"/>
    <property type="molecule type" value="Genomic_DNA"/>
</dbReference>
<protein>
    <submittedName>
        <fullName evidence="2">Uncharacterized protein</fullName>
    </submittedName>
</protein>
<gene>
    <name evidence="2" type="ORF">AWRI1631_91740</name>
</gene>
<sequence length="37" mass="4487">MKKLQEEKEPPTRNHQRNSRTIIQTRTRKQAQLVTKL</sequence>
<dbReference type="Proteomes" id="UP000008988">
    <property type="component" value="Unassembled WGS sequence"/>
</dbReference>
<feature type="region of interest" description="Disordered" evidence="1">
    <location>
        <begin position="1"/>
        <end position="37"/>
    </location>
</feature>
<feature type="compositionally biased region" description="Polar residues" evidence="1">
    <location>
        <begin position="19"/>
        <end position="37"/>
    </location>
</feature>
<evidence type="ECO:0000256" key="1">
    <source>
        <dbReference type="SAM" id="MobiDB-lite"/>
    </source>
</evidence>
<organism evidence="2 3">
    <name type="scientific">Saccharomyces cerevisiae (strain AWRI1631)</name>
    <name type="common">Baker's yeast</name>
    <dbReference type="NCBI Taxonomy" id="545124"/>
    <lineage>
        <taxon>Eukaryota</taxon>
        <taxon>Fungi</taxon>
        <taxon>Dikarya</taxon>
        <taxon>Ascomycota</taxon>
        <taxon>Saccharomycotina</taxon>
        <taxon>Saccharomycetes</taxon>
        <taxon>Saccharomycetales</taxon>
        <taxon>Saccharomycetaceae</taxon>
        <taxon>Saccharomyces</taxon>
    </lineage>
</organism>
<accession>B5VKV9</accession>
<comment type="caution">
    <text evidence="2">The sequence shown here is derived from an EMBL/GenBank/DDBJ whole genome shotgun (WGS) entry which is preliminary data.</text>
</comment>